<evidence type="ECO:0000256" key="1">
    <source>
        <dbReference type="ARBA" id="ARBA00022741"/>
    </source>
</evidence>
<dbReference type="Gene3D" id="2.40.100.10">
    <property type="entry name" value="Cyclophilin-like"/>
    <property type="match status" value="1"/>
</dbReference>
<dbReference type="Pfam" id="PF02626">
    <property type="entry name" value="CT_A_B"/>
    <property type="match status" value="1"/>
</dbReference>
<keyword evidence="6" id="KW-1185">Reference proteome</keyword>
<evidence type="ECO:0000313" key="5">
    <source>
        <dbReference type="EMBL" id="MFK2825536.1"/>
    </source>
</evidence>
<feature type="domain" description="Carboxyltransferase" evidence="4">
    <location>
        <begin position="24"/>
        <end position="316"/>
    </location>
</feature>
<evidence type="ECO:0000259" key="4">
    <source>
        <dbReference type="SMART" id="SM00797"/>
    </source>
</evidence>
<keyword evidence="1" id="KW-0547">Nucleotide-binding</keyword>
<reference evidence="5 6" key="1">
    <citation type="submission" date="2023-07" db="EMBL/GenBank/DDBJ databases">
        <title>Bacillus lucianemedeirus sp. nov, a new species isolated from an immunobiological production facility.</title>
        <authorList>
            <person name="Costa L.V."/>
            <person name="Miranda R.V.S.L."/>
            <person name="Brandao M.L.L."/>
            <person name="Reis C.M.F."/>
            <person name="Frazao A.M."/>
            <person name="Cruz F.V."/>
            <person name="Baio P.V.P."/>
            <person name="Veras J.F.C."/>
            <person name="Ramos J.N."/>
            <person name="Vieira V."/>
        </authorList>
    </citation>
    <scope>NUCLEOTIDE SEQUENCE [LARGE SCALE GENOMIC DNA]</scope>
    <source>
        <strain evidence="5 6">B190/17</strain>
    </source>
</reference>
<dbReference type="RefSeq" id="WP_404316184.1">
    <property type="nucleotide sequence ID" value="NZ_JAUIYO010000003.1"/>
</dbReference>
<gene>
    <name evidence="5" type="ORF">QYG89_07520</name>
</gene>
<dbReference type="InterPro" id="IPR029000">
    <property type="entry name" value="Cyclophilin-like_dom_sf"/>
</dbReference>
<dbReference type="PANTHER" id="PTHR43309:SF5">
    <property type="entry name" value="5-OXOPROLINASE SUBUNIT C"/>
    <property type="match status" value="1"/>
</dbReference>
<dbReference type="EMBL" id="JAUIYO010000003">
    <property type="protein sequence ID" value="MFK2825536.1"/>
    <property type="molecule type" value="Genomic_DNA"/>
</dbReference>
<dbReference type="NCBIfam" id="TIGR00724">
    <property type="entry name" value="urea_amlyse_rel"/>
    <property type="match status" value="1"/>
</dbReference>
<evidence type="ECO:0000256" key="2">
    <source>
        <dbReference type="ARBA" id="ARBA00022801"/>
    </source>
</evidence>
<keyword evidence="3" id="KW-0067">ATP-binding</keyword>
<comment type="caution">
    <text evidence="5">The sequence shown here is derived from an EMBL/GenBank/DDBJ whole genome shotgun (WGS) entry which is preliminary data.</text>
</comment>
<proteinExistence type="predicted"/>
<dbReference type="SMART" id="SM00797">
    <property type="entry name" value="AHS2"/>
    <property type="match status" value="1"/>
</dbReference>
<keyword evidence="2" id="KW-0378">Hydrolase</keyword>
<accession>A0ABW8I7S5</accession>
<evidence type="ECO:0000313" key="6">
    <source>
        <dbReference type="Proteomes" id="UP001619911"/>
    </source>
</evidence>
<dbReference type="InterPro" id="IPR052708">
    <property type="entry name" value="PxpC"/>
</dbReference>
<sequence>MTVTVLNPGLLTSVQDLGRYGSQQYGVIVSGAMDKYSLRAANLLVGNQENEGALEITLFGTSLQFAEDRLIAITGGDLRAEIDGEKAPTWQPLFVRKGSILQFKSPLKGCRAYVAFAGGLAIPEVMGSKSTYLRAGIGGFKGRALQKGDVIECGEMNEFSTLLFDKLSKKHGGVTWTVNYDALISLQQTQTIRVIRGTEFDRFDEKSKKTLFQEPYTLTTQADRMGYRMEGPSLSLEKEFELLSEGVTHGTIQVPPNGHPIILMADRQTTGGYPKIGQIISADLPSMAQLQPTAKIHFKEVSHEEAEMELLKKEQIINQIKIGIRFKGLYL</sequence>
<dbReference type="PANTHER" id="PTHR43309">
    <property type="entry name" value="5-OXOPROLINASE SUBUNIT C"/>
    <property type="match status" value="1"/>
</dbReference>
<organism evidence="5 6">
    <name type="scientific">Bacillus lumedeiriae</name>
    <dbReference type="NCBI Taxonomy" id="3058829"/>
    <lineage>
        <taxon>Bacteria</taxon>
        <taxon>Bacillati</taxon>
        <taxon>Bacillota</taxon>
        <taxon>Bacilli</taxon>
        <taxon>Bacillales</taxon>
        <taxon>Bacillaceae</taxon>
        <taxon>Bacillus</taxon>
    </lineage>
</organism>
<dbReference type="SUPFAM" id="SSF50891">
    <property type="entry name" value="Cyclophilin-like"/>
    <property type="match status" value="1"/>
</dbReference>
<evidence type="ECO:0000256" key="3">
    <source>
        <dbReference type="ARBA" id="ARBA00022840"/>
    </source>
</evidence>
<dbReference type="InterPro" id="IPR003778">
    <property type="entry name" value="CT_A_B"/>
</dbReference>
<dbReference type="Proteomes" id="UP001619911">
    <property type="component" value="Unassembled WGS sequence"/>
</dbReference>
<protein>
    <submittedName>
        <fullName evidence="5">Biotin-dependent carboxyltransferase family protein</fullName>
    </submittedName>
</protein>
<name>A0ABW8I7S5_9BACI</name>